<dbReference type="AlphaFoldDB" id="A0A3L9M3J4"/>
<dbReference type="SUPFAM" id="SSF56954">
    <property type="entry name" value="Outer membrane efflux proteins (OEP)"/>
    <property type="match status" value="1"/>
</dbReference>
<dbReference type="InterPro" id="IPR003423">
    <property type="entry name" value="OMP_efflux"/>
</dbReference>
<evidence type="ECO:0000313" key="9">
    <source>
        <dbReference type="Proteomes" id="UP000275348"/>
    </source>
</evidence>
<dbReference type="EMBL" id="RDOJ01000025">
    <property type="protein sequence ID" value="RLZ06536.1"/>
    <property type="molecule type" value="Genomic_DNA"/>
</dbReference>
<evidence type="ECO:0000256" key="1">
    <source>
        <dbReference type="ARBA" id="ARBA00004442"/>
    </source>
</evidence>
<evidence type="ECO:0000256" key="5">
    <source>
        <dbReference type="ARBA" id="ARBA00022692"/>
    </source>
</evidence>
<evidence type="ECO:0000256" key="3">
    <source>
        <dbReference type="ARBA" id="ARBA00022448"/>
    </source>
</evidence>
<dbReference type="Gene3D" id="1.20.1600.10">
    <property type="entry name" value="Outer membrane efflux proteins (OEP)"/>
    <property type="match status" value="1"/>
</dbReference>
<sequence>MNLKNYMKITNISTRLRWIGVAILFAFFQTVSAQQTLTLKEAIDFALKNKAEALKAKNEIKRGDLQIKEAKSGALPQISASGALQYNAIIQESALQMNDELMVIRMGQPWNTNATVSVYQALFDQRVFTGLKAAKSTREFYQINAQLTDEQIIERVSTAYYQVFVTEQKLQNIDASYDNTNKIKKIIQSLYDNGLAKEIDLDRTKVGLVNIQSARQQIVNSVALQENALKFYMGMPIETEIELVGEDVTINEYLLEEKFDYTKRTEVAAVLKQKELLGYNLEATKALLYPTVGLAANYGINGFGQNFPIHNSTYWSDVANFALQVKVPIFTGGATKSKIAQAQLDIDALDIDIKDMILGLDLEYHNAKTQIENLVVNLANQKENVALAKKVFDNTQANYQHGLASLTEVLDSEQAYTEAKNNYSNVLLEYKVAEVALLKARGELNTILQ</sequence>
<accession>A0A3L9M3J4</accession>
<evidence type="ECO:0000256" key="4">
    <source>
        <dbReference type="ARBA" id="ARBA00022452"/>
    </source>
</evidence>
<evidence type="ECO:0000256" key="6">
    <source>
        <dbReference type="ARBA" id="ARBA00023136"/>
    </source>
</evidence>
<dbReference type="InterPro" id="IPR051906">
    <property type="entry name" value="TolC-like"/>
</dbReference>
<evidence type="ECO:0000256" key="2">
    <source>
        <dbReference type="ARBA" id="ARBA00007613"/>
    </source>
</evidence>
<dbReference type="GO" id="GO:0015562">
    <property type="term" value="F:efflux transmembrane transporter activity"/>
    <property type="evidence" value="ECO:0007669"/>
    <property type="project" value="InterPro"/>
</dbReference>
<comment type="subcellular location">
    <subcellularLocation>
        <location evidence="1">Cell outer membrane</location>
    </subcellularLocation>
</comment>
<name>A0A3L9M3J4_9FLAO</name>
<dbReference type="GO" id="GO:0015288">
    <property type="term" value="F:porin activity"/>
    <property type="evidence" value="ECO:0007669"/>
    <property type="project" value="TreeGrafter"/>
</dbReference>
<comment type="caution">
    <text evidence="8">The sequence shown here is derived from an EMBL/GenBank/DDBJ whole genome shotgun (WGS) entry which is preliminary data.</text>
</comment>
<evidence type="ECO:0000313" key="8">
    <source>
        <dbReference type="EMBL" id="RLZ06536.1"/>
    </source>
</evidence>
<dbReference type="GO" id="GO:0009279">
    <property type="term" value="C:cell outer membrane"/>
    <property type="evidence" value="ECO:0007669"/>
    <property type="project" value="UniProtKB-SubCell"/>
</dbReference>
<keyword evidence="7" id="KW-0998">Cell outer membrane</keyword>
<keyword evidence="5" id="KW-0812">Transmembrane</keyword>
<dbReference type="GO" id="GO:1990281">
    <property type="term" value="C:efflux pump complex"/>
    <property type="evidence" value="ECO:0007669"/>
    <property type="project" value="TreeGrafter"/>
</dbReference>
<dbReference type="Pfam" id="PF02321">
    <property type="entry name" value="OEP"/>
    <property type="match status" value="2"/>
</dbReference>
<organism evidence="8 9">
    <name type="scientific">Faecalibacter macacae</name>
    <dbReference type="NCBI Taxonomy" id="1859289"/>
    <lineage>
        <taxon>Bacteria</taxon>
        <taxon>Pseudomonadati</taxon>
        <taxon>Bacteroidota</taxon>
        <taxon>Flavobacteriia</taxon>
        <taxon>Flavobacteriales</taxon>
        <taxon>Weeksellaceae</taxon>
        <taxon>Faecalibacter</taxon>
    </lineage>
</organism>
<protein>
    <submittedName>
        <fullName evidence="8">TolC family protein</fullName>
    </submittedName>
</protein>
<proteinExistence type="inferred from homology"/>
<reference evidence="8 9" key="1">
    <citation type="submission" date="2018-10" db="EMBL/GenBank/DDBJ databases">
        <authorList>
            <person name="Chen X."/>
        </authorList>
    </citation>
    <scope>NUCLEOTIDE SEQUENCE [LARGE SCALE GENOMIC DNA]</scope>
    <source>
        <strain evidence="8 9">YIM 102668</strain>
    </source>
</reference>
<evidence type="ECO:0000256" key="7">
    <source>
        <dbReference type="ARBA" id="ARBA00023237"/>
    </source>
</evidence>
<gene>
    <name evidence="8" type="ORF">EAH69_13075</name>
</gene>
<dbReference type="PANTHER" id="PTHR30026:SF20">
    <property type="entry name" value="OUTER MEMBRANE PROTEIN TOLC"/>
    <property type="match status" value="1"/>
</dbReference>
<keyword evidence="6" id="KW-0472">Membrane</keyword>
<keyword evidence="3" id="KW-0813">Transport</keyword>
<keyword evidence="9" id="KW-1185">Reference proteome</keyword>
<dbReference type="OrthoDB" id="367883at2"/>
<keyword evidence="4" id="KW-1134">Transmembrane beta strand</keyword>
<comment type="similarity">
    <text evidence="2">Belongs to the outer membrane factor (OMF) (TC 1.B.17) family.</text>
</comment>
<dbReference type="PANTHER" id="PTHR30026">
    <property type="entry name" value="OUTER MEMBRANE PROTEIN TOLC"/>
    <property type="match status" value="1"/>
</dbReference>
<dbReference type="Proteomes" id="UP000275348">
    <property type="component" value="Unassembled WGS sequence"/>
</dbReference>